<feature type="region of interest" description="Disordered" evidence="1">
    <location>
        <begin position="1"/>
        <end position="25"/>
    </location>
</feature>
<feature type="region of interest" description="Disordered" evidence="1">
    <location>
        <begin position="37"/>
        <end position="67"/>
    </location>
</feature>
<organism evidence="2 3">
    <name type="scientific">Azotobacter vinelandii (strain DJ / ATCC BAA-1303)</name>
    <dbReference type="NCBI Taxonomy" id="322710"/>
    <lineage>
        <taxon>Bacteria</taxon>
        <taxon>Pseudomonadati</taxon>
        <taxon>Pseudomonadota</taxon>
        <taxon>Gammaproteobacteria</taxon>
        <taxon>Pseudomonadales</taxon>
        <taxon>Pseudomonadaceae</taxon>
        <taxon>Azotobacter</taxon>
    </lineage>
</organism>
<evidence type="ECO:0000313" key="2">
    <source>
        <dbReference type="EMBL" id="ACO78725.1"/>
    </source>
</evidence>
<gene>
    <name evidence="2" type="ordered locus">Avin_25430</name>
</gene>
<evidence type="ECO:0000256" key="1">
    <source>
        <dbReference type="SAM" id="MobiDB-lite"/>
    </source>
</evidence>
<reference evidence="2 3" key="1">
    <citation type="journal article" date="2009" name="J. Bacteriol.">
        <title>Genome sequence of Azotobacter vinelandii, an obligate aerobe specialized to support diverse anaerobic metabolic processes.</title>
        <authorList>
            <person name="Setubal J.C."/>
            <person name="dos Santos P."/>
            <person name="Goldman B.S."/>
            <person name="Ertesvag H."/>
            <person name="Espin G."/>
            <person name="Rubio L.M."/>
            <person name="Valla S."/>
            <person name="Almeida N.F."/>
            <person name="Balasubramanian D."/>
            <person name="Cromes L."/>
            <person name="Curatti L."/>
            <person name="Du Z."/>
            <person name="Godsy E."/>
            <person name="Goodner B."/>
            <person name="Hellner-Burris K."/>
            <person name="Hernandez J.A."/>
            <person name="Houmiel K."/>
            <person name="Imperial J."/>
            <person name="Kennedy C."/>
            <person name="Larson T.J."/>
            <person name="Latreille P."/>
            <person name="Ligon L.S."/>
            <person name="Lu J."/>
            <person name="Maerk M."/>
            <person name="Miller N.M."/>
            <person name="Norton S."/>
            <person name="O'Carroll I.P."/>
            <person name="Paulsen I."/>
            <person name="Raulfs E.C."/>
            <person name="Roemer R."/>
            <person name="Rosser J."/>
            <person name="Segura D."/>
            <person name="Slater S."/>
            <person name="Stricklin S.L."/>
            <person name="Studholme D.J."/>
            <person name="Sun J."/>
            <person name="Viana C.J."/>
            <person name="Wallin E."/>
            <person name="Wang B."/>
            <person name="Wheeler C."/>
            <person name="Zhu H."/>
            <person name="Dean D.R."/>
            <person name="Dixon R."/>
            <person name="Wood D."/>
        </authorList>
    </citation>
    <scope>NUCLEOTIDE SEQUENCE [LARGE SCALE GENOMIC DNA]</scope>
    <source>
        <strain evidence="3">DJ / ATCC BAA-1303</strain>
    </source>
</reference>
<dbReference type="Proteomes" id="UP000002424">
    <property type="component" value="Chromosome"/>
</dbReference>
<name>C1DIP4_AZOVD</name>
<dbReference type="STRING" id="322710.Avin_25430"/>
<evidence type="ECO:0000313" key="3">
    <source>
        <dbReference type="Proteomes" id="UP000002424"/>
    </source>
</evidence>
<dbReference type="HOGENOM" id="CLU_1831034_0_0_6"/>
<dbReference type="EMBL" id="CP001157">
    <property type="protein sequence ID" value="ACO78725.1"/>
    <property type="molecule type" value="Genomic_DNA"/>
</dbReference>
<sequence>MGVHPCRQGRCRCQPRHESPTRKLHSSLAIPAIPARTNAGDPNLCMPHSAQPSNQTSSELRPLNAKSSPRLLVFPTKSAGYPAGQHHQFWEPHEHSSYRSEMATPEHPVADRRGGGRLAGLVAFHSSVLALLARCHAQGQ</sequence>
<proteinExistence type="predicted"/>
<feature type="compositionally biased region" description="Polar residues" evidence="1">
    <location>
        <begin position="50"/>
        <end position="59"/>
    </location>
</feature>
<keyword evidence="3" id="KW-1185">Reference proteome</keyword>
<protein>
    <submittedName>
        <fullName evidence="2">Uncharacterized protein</fullName>
    </submittedName>
</protein>
<dbReference type="EnsemblBacteria" id="ACO78725">
    <property type="protein sequence ID" value="ACO78725"/>
    <property type="gene ID" value="Avin_25430"/>
</dbReference>
<accession>C1DIP4</accession>
<dbReference type="KEGG" id="avn:Avin_25430"/>
<dbReference type="AlphaFoldDB" id="C1DIP4"/>